<keyword evidence="2" id="KW-0472">Membrane</keyword>
<accession>A0ABV6N5D8</accession>
<dbReference type="RefSeq" id="WP_273938347.1">
    <property type="nucleotide sequence ID" value="NZ_CP097263.1"/>
</dbReference>
<feature type="transmembrane region" description="Helical" evidence="2">
    <location>
        <begin position="63"/>
        <end position="92"/>
    </location>
</feature>
<dbReference type="EMBL" id="JBHLUD010000015">
    <property type="protein sequence ID" value="MFC0547803.1"/>
    <property type="molecule type" value="Genomic_DNA"/>
</dbReference>
<sequence>MVVELMAMLAGIVLAVLTGLSVVRTVVNPRDRSSLAARLTARFTYRTLLLGASKLPHRRRERVLDLCVPLSLAALLGGWLVATGVACWLIAYGLPAGAEDAVRAAGWSLAALEALLFAVYLSKLIEKYQRREAITTRLQARATSLLDAEVVLADRLRGGTRSDLGTAFEHWADWLADIRSSHASCPALLYLRPAGEMCWVEAAVIVLDAAALTEAVAPMWAPPSVRVVLAAGSDCIQRLAWQLDIRLAVPTVSLHGREERAFSDSVRCAVSAGLPAERDTDKSWRAFQDSRTRYAAHADAICSYLRYSNEAPRSERQGGDMGEPFVPRPVF</sequence>
<evidence type="ECO:0000256" key="2">
    <source>
        <dbReference type="SAM" id="Phobius"/>
    </source>
</evidence>
<keyword evidence="2" id="KW-1133">Transmembrane helix</keyword>
<keyword evidence="2" id="KW-0812">Transmembrane</keyword>
<evidence type="ECO:0000313" key="4">
    <source>
        <dbReference type="Proteomes" id="UP001589810"/>
    </source>
</evidence>
<dbReference type="Proteomes" id="UP001589810">
    <property type="component" value="Unassembled WGS sequence"/>
</dbReference>
<feature type="transmembrane region" description="Helical" evidence="2">
    <location>
        <begin position="6"/>
        <end position="27"/>
    </location>
</feature>
<organism evidence="3 4">
    <name type="scientific">Kutzneria chonburiensis</name>
    <dbReference type="NCBI Taxonomy" id="1483604"/>
    <lineage>
        <taxon>Bacteria</taxon>
        <taxon>Bacillati</taxon>
        <taxon>Actinomycetota</taxon>
        <taxon>Actinomycetes</taxon>
        <taxon>Pseudonocardiales</taxon>
        <taxon>Pseudonocardiaceae</taxon>
        <taxon>Kutzneria</taxon>
    </lineage>
</organism>
<gene>
    <name evidence="3" type="ORF">ACFFH7_40290</name>
</gene>
<name>A0ABV6N5D8_9PSEU</name>
<comment type="caution">
    <text evidence="3">The sequence shown here is derived from an EMBL/GenBank/DDBJ whole genome shotgun (WGS) entry which is preliminary data.</text>
</comment>
<evidence type="ECO:0000256" key="1">
    <source>
        <dbReference type="SAM" id="MobiDB-lite"/>
    </source>
</evidence>
<keyword evidence="4" id="KW-1185">Reference proteome</keyword>
<feature type="transmembrane region" description="Helical" evidence="2">
    <location>
        <begin position="104"/>
        <end position="121"/>
    </location>
</feature>
<evidence type="ECO:0000313" key="3">
    <source>
        <dbReference type="EMBL" id="MFC0547803.1"/>
    </source>
</evidence>
<protein>
    <submittedName>
        <fullName evidence="3">Uncharacterized protein</fullName>
    </submittedName>
</protein>
<proteinExistence type="predicted"/>
<reference evidence="3 4" key="1">
    <citation type="submission" date="2024-09" db="EMBL/GenBank/DDBJ databases">
        <authorList>
            <person name="Sun Q."/>
            <person name="Mori K."/>
        </authorList>
    </citation>
    <scope>NUCLEOTIDE SEQUENCE [LARGE SCALE GENOMIC DNA]</scope>
    <source>
        <strain evidence="3 4">TBRC 1432</strain>
    </source>
</reference>
<feature type="region of interest" description="Disordered" evidence="1">
    <location>
        <begin position="312"/>
        <end position="331"/>
    </location>
</feature>